<protein>
    <submittedName>
        <fullName evidence="2">Uncharacterized protein</fullName>
    </submittedName>
</protein>
<dbReference type="Pfam" id="PF13857">
    <property type="entry name" value="Ank_5"/>
    <property type="match status" value="1"/>
</dbReference>
<gene>
    <name evidence="2" type="ORF">SNAT2548_LOCUS8244</name>
</gene>
<dbReference type="InterPro" id="IPR002110">
    <property type="entry name" value="Ankyrin_rpt"/>
</dbReference>
<feature type="non-terminal residue" evidence="2">
    <location>
        <position position="87"/>
    </location>
</feature>
<reference evidence="2" key="1">
    <citation type="submission" date="2021-02" db="EMBL/GenBank/DDBJ databases">
        <authorList>
            <person name="Dougan E. K."/>
            <person name="Rhodes N."/>
            <person name="Thang M."/>
            <person name="Chan C."/>
        </authorList>
    </citation>
    <scope>NUCLEOTIDE SEQUENCE</scope>
</reference>
<dbReference type="OrthoDB" id="429853at2759"/>
<sequence length="87" mass="9057">VASFLKKHGFKDVGAAKKSLLKGTTYPLHKACKLGDARMVAYLLQAGASKEQKDSHGRTAVDIAKASSNTAVLQELGCELTAARGGA</sequence>
<keyword evidence="1" id="KW-0040">ANK repeat</keyword>
<evidence type="ECO:0000313" key="3">
    <source>
        <dbReference type="Proteomes" id="UP000604046"/>
    </source>
</evidence>
<evidence type="ECO:0000256" key="1">
    <source>
        <dbReference type="PROSITE-ProRule" id="PRU00023"/>
    </source>
</evidence>
<feature type="repeat" description="ANK" evidence="1">
    <location>
        <begin position="23"/>
        <end position="55"/>
    </location>
</feature>
<dbReference type="EMBL" id="CAJNDS010000603">
    <property type="protein sequence ID" value="CAE7222112.1"/>
    <property type="molecule type" value="Genomic_DNA"/>
</dbReference>
<dbReference type="PROSITE" id="PS50088">
    <property type="entry name" value="ANK_REPEAT"/>
    <property type="match status" value="1"/>
</dbReference>
<organism evidence="2 3">
    <name type="scientific">Symbiodinium natans</name>
    <dbReference type="NCBI Taxonomy" id="878477"/>
    <lineage>
        <taxon>Eukaryota</taxon>
        <taxon>Sar</taxon>
        <taxon>Alveolata</taxon>
        <taxon>Dinophyceae</taxon>
        <taxon>Suessiales</taxon>
        <taxon>Symbiodiniaceae</taxon>
        <taxon>Symbiodinium</taxon>
    </lineage>
</organism>
<evidence type="ECO:0000313" key="2">
    <source>
        <dbReference type="EMBL" id="CAE7222112.1"/>
    </source>
</evidence>
<dbReference type="Proteomes" id="UP000604046">
    <property type="component" value="Unassembled WGS sequence"/>
</dbReference>
<comment type="caution">
    <text evidence="2">The sequence shown here is derived from an EMBL/GenBank/DDBJ whole genome shotgun (WGS) entry which is preliminary data.</text>
</comment>
<accession>A0A812K7G2</accession>
<dbReference type="AlphaFoldDB" id="A0A812K7G2"/>
<dbReference type="PROSITE" id="PS50297">
    <property type="entry name" value="ANK_REP_REGION"/>
    <property type="match status" value="1"/>
</dbReference>
<proteinExistence type="predicted"/>
<dbReference type="SUPFAM" id="SSF48403">
    <property type="entry name" value="Ankyrin repeat"/>
    <property type="match status" value="1"/>
</dbReference>
<name>A0A812K7G2_9DINO</name>
<keyword evidence="3" id="KW-1185">Reference proteome</keyword>
<dbReference type="InterPro" id="IPR036770">
    <property type="entry name" value="Ankyrin_rpt-contain_sf"/>
</dbReference>
<dbReference type="Gene3D" id="1.25.40.20">
    <property type="entry name" value="Ankyrin repeat-containing domain"/>
    <property type="match status" value="1"/>
</dbReference>